<dbReference type="PANTHER" id="PTHR20905">
    <property type="entry name" value="N-ACETYLTRANSFERASE-RELATED"/>
    <property type="match status" value="1"/>
</dbReference>
<name>A0AAD4PPL9_9MUSC</name>
<comment type="similarity">
    <text evidence="4">Belongs to the acetyltransferase family. AANAT subfamily.</text>
</comment>
<dbReference type="AlphaFoldDB" id="A0AAD4PPL9"/>
<evidence type="ECO:0000256" key="2">
    <source>
        <dbReference type="ARBA" id="ARBA00023315"/>
    </source>
</evidence>
<evidence type="ECO:0000256" key="5">
    <source>
        <dbReference type="ARBA" id="ARBA00039114"/>
    </source>
</evidence>
<dbReference type="SUPFAM" id="SSF55729">
    <property type="entry name" value="Acyl-CoA N-acyltransferases (Nat)"/>
    <property type="match status" value="1"/>
</dbReference>
<proteinExistence type="inferred from homology"/>
<evidence type="ECO:0000256" key="8">
    <source>
        <dbReference type="ARBA" id="ARBA00051284"/>
    </source>
</evidence>
<comment type="catalytic activity">
    <reaction evidence="11">
        <text>serotonin + hexadecanoyl-CoA = N-hexadecanoyl-serotonin + CoA + H(+)</text>
        <dbReference type="Rhea" id="RHEA:51384"/>
        <dbReference type="ChEBI" id="CHEBI:15378"/>
        <dbReference type="ChEBI" id="CHEBI:57287"/>
        <dbReference type="ChEBI" id="CHEBI:57379"/>
        <dbReference type="ChEBI" id="CHEBI:134059"/>
        <dbReference type="ChEBI" id="CHEBI:350546"/>
    </reaction>
    <physiologicalReaction direction="left-to-right" evidence="11">
        <dbReference type="Rhea" id="RHEA:51385"/>
    </physiologicalReaction>
</comment>
<dbReference type="Gene3D" id="3.40.630.30">
    <property type="match status" value="1"/>
</dbReference>
<evidence type="ECO:0000256" key="9">
    <source>
        <dbReference type="ARBA" id="ARBA00051711"/>
    </source>
</evidence>
<feature type="domain" description="N-acetyltransferase" evidence="14">
    <location>
        <begin position="130"/>
        <end position="171"/>
    </location>
</feature>
<keyword evidence="1" id="KW-0808">Transferase</keyword>
<dbReference type="InterPro" id="IPR000182">
    <property type="entry name" value="GNAT_dom"/>
</dbReference>
<evidence type="ECO:0000256" key="7">
    <source>
        <dbReference type="ARBA" id="ARBA00050849"/>
    </source>
</evidence>
<evidence type="ECO:0000256" key="4">
    <source>
        <dbReference type="ARBA" id="ARBA00038182"/>
    </source>
</evidence>
<sequence>SEACAMTTISIRELRPDDIDDYCRFLTAHFYGHEPLLQTPGDHQIVTDSPEKRETRLAVIRQGLSLVAVDDSAGGRIVGSAYAEEMVPNDLQLNWRKVNEQQPATFLDHVHLFISGVELRSKFFERFAVSKALFLNILTVDATVRNQGLGRRLVAALMELGRSRGYPLIATSCTSLFSTRVMTALGMSCVHSELYASYKDEAGNAVVKPPAPHTAVNIMAMQL</sequence>
<comment type="catalytic activity">
    <reaction evidence="6">
        <text>dopamine + (9Z)-octadecenoyl-CoA = N-(9Z-octadecanoyl)-dopamine + CoA + H(+)</text>
        <dbReference type="Rhea" id="RHEA:51380"/>
        <dbReference type="ChEBI" id="CHEBI:15378"/>
        <dbReference type="ChEBI" id="CHEBI:31883"/>
        <dbReference type="ChEBI" id="CHEBI:57287"/>
        <dbReference type="ChEBI" id="CHEBI:57387"/>
        <dbReference type="ChEBI" id="CHEBI:59905"/>
    </reaction>
    <physiologicalReaction direction="left-to-right" evidence="6">
        <dbReference type="Rhea" id="RHEA:51381"/>
    </physiologicalReaction>
</comment>
<dbReference type="InterPro" id="IPR016181">
    <property type="entry name" value="Acyl_CoA_acyltransferase"/>
</dbReference>
<evidence type="ECO:0000256" key="13">
    <source>
        <dbReference type="ARBA" id="ARBA00052491"/>
    </source>
</evidence>
<dbReference type="Proteomes" id="UP001200034">
    <property type="component" value="Unassembled WGS sequence"/>
</dbReference>
<comment type="catalytic activity">
    <reaction evidence="7">
        <text>serotonin + octadecanoyl-CoA = N-octadecanoyl-serotonin + CoA + H(+)</text>
        <dbReference type="Rhea" id="RHEA:51400"/>
        <dbReference type="ChEBI" id="CHEBI:15378"/>
        <dbReference type="ChEBI" id="CHEBI:57287"/>
        <dbReference type="ChEBI" id="CHEBI:57394"/>
        <dbReference type="ChEBI" id="CHEBI:134065"/>
        <dbReference type="ChEBI" id="CHEBI:350546"/>
    </reaction>
    <physiologicalReaction direction="left-to-right" evidence="7">
        <dbReference type="Rhea" id="RHEA:51401"/>
    </physiologicalReaction>
</comment>
<evidence type="ECO:0000256" key="3">
    <source>
        <dbReference type="ARBA" id="ARBA00037926"/>
    </source>
</evidence>
<evidence type="ECO:0000313" key="15">
    <source>
        <dbReference type="EMBL" id="KAH8378393.1"/>
    </source>
</evidence>
<keyword evidence="2" id="KW-0012">Acyltransferase</keyword>
<comment type="catalytic activity">
    <reaction evidence="12">
        <text>dopamine + hexadecanoyl-CoA = N-hexadecanoyl-dopamine + CoA + H(+)</text>
        <dbReference type="Rhea" id="RHEA:51376"/>
        <dbReference type="ChEBI" id="CHEBI:15378"/>
        <dbReference type="ChEBI" id="CHEBI:57287"/>
        <dbReference type="ChEBI" id="CHEBI:57379"/>
        <dbReference type="ChEBI" id="CHEBI:59905"/>
        <dbReference type="ChEBI" id="CHEBI:134058"/>
    </reaction>
    <physiologicalReaction direction="left-to-right" evidence="12">
        <dbReference type="Rhea" id="RHEA:51377"/>
    </physiologicalReaction>
</comment>
<feature type="non-terminal residue" evidence="15">
    <location>
        <position position="1"/>
    </location>
</feature>
<keyword evidence="16" id="KW-1185">Reference proteome</keyword>
<comment type="caution">
    <text evidence="15">The sequence shown here is derived from an EMBL/GenBank/DDBJ whole genome shotgun (WGS) entry which is preliminary data.</text>
</comment>
<evidence type="ECO:0000256" key="1">
    <source>
        <dbReference type="ARBA" id="ARBA00022679"/>
    </source>
</evidence>
<reference evidence="15" key="1">
    <citation type="journal article" date="2021" name="Mol. Ecol. Resour.">
        <title>Phylogenomic analyses of the genus Drosophila reveals genomic signals of climate adaptation.</title>
        <authorList>
            <person name="Li F."/>
            <person name="Rane R.V."/>
            <person name="Luria V."/>
            <person name="Xiong Z."/>
            <person name="Chen J."/>
            <person name="Li Z."/>
            <person name="Catullo R.A."/>
            <person name="Griffin P.C."/>
            <person name="Schiffer M."/>
            <person name="Pearce S."/>
            <person name="Lee S.F."/>
            <person name="McElroy K."/>
            <person name="Stocker A."/>
            <person name="Shirriffs J."/>
            <person name="Cockerell F."/>
            <person name="Coppin C."/>
            <person name="Sgro C.M."/>
            <person name="Karger A."/>
            <person name="Cain J.W."/>
            <person name="Weber J.A."/>
            <person name="Santpere G."/>
            <person name="Kirschner M.W."/>
            <person name="Hoffmann A.A."/>
            <person name="Oakeshott J.G."/>
            <person name="Zhang G."/>
        </authorList>
    </citation>
    <scope>NUCLEOTIDE SEQUENCE</scope>
    <source>
        <strain evidence="15">BGI-SZ-2011g</strain>
    </source>
</reference>
<comment type="catalytic activity">
    <reaction evidence="8">
        <text>serotonin + (5Z,8Z,11Z,14Z)-eicosatetraenoyl-CoA = N-[(5Z,8Z,11Z,14Z)-eicosatetraenoyl]-serotonin + CoA + H(+)</text>
        <dbReference type="Rhea" id="RHEA:51396"/>
        <dbReference type="ChEBI" id="CHEBI:15378"/>
        <dbReference type="ChEBI" id="CHEBI:57287"/>
        <dbReference type="ChEBI" id="CHEBI:57368"/>
        <dbReference type="ChEBI" id="CHEBI:132255"/>
        <dbReference type="ChEBI" id="CHEBI:350546"/>
    </reaction>
    <physiologicalReaction direction="left-to-right" evidence="8">
        <dbReference type="Rhea" id="RHEA:51397"/>
    </physiologicalReaction>
</comment>
<evidence type="ECO:0000256" key="12">
    <source>
        <dbReference type="ARBA" id="ARBA00052335"/>
    </source>
</evidence>
<comment type="pathway">
    <text evidence="3">Aromatic compound metabolism; melatonin biosynthesis; melatonin from serotonin: step 1/2.</text>
</comment>
<dbReference type="Pfam" id="PF00583">
    <property type="entry name" value="Acetyltransf_1"/>
    <property type="match status" value="1"/>
</dbReference>
<dbReference type="CDD" id="cd04301">
    <property type="entry name" value="NAT_SF"/>
    <property type="match status" value="1"/>
</dbReference>
<protein>
    <recommendedName>
        <fullName evidence="5">aralkylamine N-acetyltransferase</fullName>
        <ecNumber evidence="5">2.3.1.87</ecNumber>
    </recommendedName>
</protein>
<accession>A0AAD4PPL9</accession>
<gene>
    <name evidence="15" type="ORF">KR093_011161</name>
</gene>
<dbReference type="EC" id="2.3.1.87" evidence="5"/>
<comment type="catalytic activity">
    <reaction evidence="10">
        <text>serotonin + (9Z)-octadecenoyl-CoA = N-(9Z-octadecenoyl)-serotonin + CoA + H(+)</text>
        <dbReference type="Rhea" id="RHEA:51392"/>
        <dbReference type="ChEBI" id="CHEBI:15378"/>
        <dbReference type="ChEBI" id="CHEBI:57287"/>
        <dbReference type="ChEBI" id="CHEBI:57387"/>
        <dbReference type="ChEBI" id="CHEBI:134064"/>
        <dbReference type="ChEBI" id="CHEBI:350546"/>
    </reaction>
    <physiologicalReaction direction="left-to-right" evidence="10">
        <dbReference type="Rhea" id="RHEA:51393"/>
    </physiologicalReaction>
</comment>
<dbReference type="EMBL" id="JAJJHW010001127">
    <property type="protein sequence ID" value="KAH8378393.1"/>
    <property type="molecule type" value="Genomic_DNA"/>
</dbReference>
<evidence type="ECO:0000256" key="10">
    <source>
        <dbReference type="ARBA" id="ARBA00051823"/>
    </source>
</evidence>
<dbReference type="FunFam" id="3.40.630.30:FF:000046">
    <property type="entry name" value="Dopamine N-acetyltransferase"/>
    <property type="match status" value="1"/>
</dbReference>
<dbReference type="GO" id="GO:0004059">
    <property type="term" value="F:aralkylamine N-acetyltransferase activity"/>
    <property type="evidence" value="ECO:0007669"/>
    <property type="project" value="UniProtKB-EC"/>
</dbReference>
<comment type="catalytic activity">
    <reaction evidence="9">
        <text>dopamine + acetyl-CoA = N-acetyldopamine + CoA + H(+)</text>
        <dbReference type="Rhea" id="RHEA:51388"/>
        <dbReference type="ChEBI" id="CHEBI:15378"/>
        <dbReference type="ChEBI" id="CHEBI:57287"/>
        <dbReference type="ChEBI" id="CHEBI:57288"/>
        <dbReference type="ChEBI" id="CHEBI:59905"/>
        <dbReference type="ChEBI" id="CHEBI:125678"/>
    </reaction>
    <physiologicalReaction direction="left-to-right" evidence="9">
        <dbReference type="Rhea" id="RHEA:51389"/>
    </physiologicalReaction>
</comment>
<evidence type="ECO:0000256" key="6">
    <source>
        <dbReference type="ARBA" id="ARBA00050189"/>
    </source>
</evidence>
<dbReference type="PANTHER" id="PTHR20905:SF1">
    <property type="entry name" value="AT07410P-RELATED"/>
    <property type="match status" value="1"/>
</dbReference>
<comment type="catalytic activity">
    <reaction evidence="13">
        <text>serotonin + acetyl-CoA = N-acetylserotonin + CoA + H(+)</text>
        <dbReference type="Rhea" id="RHEA:25217"/>
        <dbReference type="ChEBI" id="CHEBI:15378"/>
        <dbReference type="ChEBI" id="CHEBI:17697"/>
        <dbReference type="ChEBI" id="CHEBI:57287"/>
        <dbReference type="ChEBI" id="CHEBI:57288"/>
        <dbReference type="ChEBI" id="CHEBI:350546"/>
        <dbReference type="EC" id="2.3.1.87"/>
    </reaction>
    <physiologicalReaction direction="left-to-right" evidence="13">
        <dbReference type="Rhea" id="RHEA:25218"/>
    </physiologicalReaction>
</comment>
<evidence type="ECO:0000256" key="11">
    <source>
        <dbReference type="ARBA" id="ARBA00052178"/>
    </source>
</evidence>
<evidence type="ECO:0000313" key="16">
    <source>
        <dbReference type="Proteomes" id="UP001200034"/>
    </source>
</evidence>
<organism evidence="15 16">
    <name type="scientific">Drosophila rubida</name>
    <dbReference type="NCBI Taxonomy" id="30044"/>
    <lineage>
        <taxon>Eukaryota</taxon>
        <taxon>Metazoa</taxon>
        <taxon>Ecdysozoa</taxon>
        <taxon>Arthropoda</taxon>
        <taxon>Hexapoda</taxon>
        <taxon>Insecta</taxon>
        <taxon>Pterygota</taxon>
        <taxon>Neoptera</taxon>
        <taxon>Endopterygota</taxon>
        <taxon>Diptera</taxon>
        <taxon>Brachycera</taxon>
        <taxon>Muscomorpha</taxon>
        <taxon>Ephydroidea</taxon>
        <taxon>Drosophilidae</taxon>
        <taxon>Drosophila</taxon>
    </lineage>
</organism>
<evidence type="ECO:0000259" key="14">
    <source>
        <dbReference type="Pfam" id="PF00583"/>
    </source>
</evidence>